<dbReference type="InterPro" id="IPR051316">
    <property type="entry name" value="Zinc-reg_GTPase_activator"/>
</dbReference>
<dbReference type="EMBL" id="APHR01000037">
    <property type="protein sequence ID" value="EMR12978.1"/>
    <property type="molecule type" value="Genomic_DNA"/>
</dbReference>
<reference evidence="2 3" key="1">
    <citation type="journal article" date="2013" name="Genome Announc.">
        <title>Draft Genome Sequence of Methylophaga lonarensis MPLT, a Haloalkaliphilic (Non-Methane-Utilizing) Methylotroph.</title>
        <authorList>
            <person name="Shetty S.A."/>
            <person name="Marathe N.P."/>
            <person name="Munot H."/>
            <person name="Antony C.P."/>
            <person name="Dhotre D.P."/>
            <person name="Murrell J.C."/>
            <person name="Shouche Y.S."/>
        </authorList>
    </citation>
    <scope>NUCLEOTIDE SEQUENCE [LARGE SCALE GENOMIC DNA]</scope>
    <source>
        <strain evidence="2 3">MPL</strain>
    </source>
</reference>
<dbReference type="InterPro" id="IPR027417">
    <property type="entry name" value="P-loop_NTPase"/>
</dbReference>
<dbReference type="RefSeq" id="WP_009726490.1">
    <property type="nucleotide sequence ID" value="NZ_APHR01000037.1"/>
</dbReference>
<comment type="caution">
    <text evidence="2">The sequence shown here is derived from an EMBL/GenBank/DDBJ whole genome shotgun (WGS) entry which is preliminary data.</text>
</comment>
<dbReference type="PANTHER" id="PTHR13748:SF46">
    <property type="entry name" value="ZINC CHAPERONE YEIR"/>
    <property type="match status" value="1"/>
</dbReference>
<evidence type="ECO:0000313" key="3">
    <source>
        <dbReference type="Proteomes" id="UP000012019"/>
    </source>
</evidence>
<dbReference type="OrthoDB" id="9808822at2"/>
<protein>
    <submittedName>
        <fullName evidence="2">Metal chaperone</fullName>
    </submittedName>
</protein>
<name>M7NW27_9GAMM</name>
<sequence>MQRVRTNIITGFLGTGKTTAIRKLLQQKPSNERWAVLVNEFGEVGIDGEIIQQQANGLPQVKVKEVPGGCMCCAAGLPMTVAINELIGRTNRPDRLLIEPSGLGHPEEVIALLSREPYQQLLDLQSTITMIDARHLEDPRYYKHDIYQQQIAVADLLVANKTDLYPAEQLERLNQLLLDHYLVDVPVVSTSQAELKPEWLEQPARFNQARWQREVEYLFVDSHIEQLPAGGYLRKQRQQAGFHTAGWRFERTLNFDLQQFIHWVQHLEVLRLKALINTEQGGRLIQRVEKELSVEAVAEPQESRIEMICATPISADQLQNQLLSIQNKKAEHVTHQT</sequence>
<dbReference type="InterPro" id="IPR003495">
    <property type="entry name" value="CobW/HypB/UreG_nucleotide-bd"/>
</dbReference>
<dbReference type="Pfam" id="PF02492">
    <property type="entry name" value="cobW"/>
    <property type="match status" value="1"/>
</dbReference>
<dbReference type="GO" id="GO:0005737">
    <property type="term" value="C:cytoplasm"/>
    <property type="evidence" value="ECO:0007669"/>
    <property type="project" value="TreeGrafter"/>
</dbReference>
<dbReference type="Proteomes" id="UP000012019">
    <property type="component" value="Unassembled WGS sequence"/>
</dbReference>
<proteinExistence type="predicted"/>
<dbReference type="eggNOG" id="COG0523">
    <property type="taxonomic scope" value="Bacteria"/>
</dbReference>
<dbReference type="Gene3D" id="3.40.50.300">
    <property type="entry name" value="P-loop containing nucleotide triphosphate hydrolases"/>
    <property type="match status" value="1"/>
</dbReference>
<evidence type="ECO:0000313" key="2">
    <source>
        <dbReference type="EMBL" id="EMR12978.1"/>
    </source>
</evidence>
<accession>M7NW27</accession>
<feature type="domain" description="CobW/HypB/UreG nucleotide-binding" evidence="1">
    <location>
        <begin position="7"/>
        <end position="176"/>
    </location>
</feature>
<dbReference type="AlphaFoldDB" id="M7NW27"/>
<dbReference type="PANTHER" id="PTHR13748">
    <property type="entry name" value="COBW-RELATED"/>
    <property type="match status" value="1"/>
</dbReference>
<evidence type="ECO:0000259" key="1">
    <source>
        <dbReference type="Pfam" id="PF02492"/>
    </source>
</evidence>
<dbReference type="STRING" id="1286106.MPL1_07508"/>
<dbReference type="PATRIC" id="fig|1286106.3.peg.1507"/>
<keyword evidence="3" id="KW-1185">Reference proteome</keyword>
<dbReference type="SUPFAM" id="SSF52540">
    <property type="entry name" value="P-loop containing nucleoside triphosphate hydrolases"/>
    <property type="match status" value="1"/>
</dbReference>
<dbReference type="CDD" id="cd03112">
    <property type="entry name" value="CobW-like"/>
    <property type="match status" value="1"/>
</dbReference>
<gene>
    <name evidence="2" type="ORF">MPL1_07508</name>
</gene>
<organism evidence="2 3">
    <name type="scientific">Methylophaga lonarensis MPL</name>
    <dbReference type="NCBI Taxonomy" id="1286106"/>
    <lineage>
        <taxon>Bacteria</taxon>
        <taxon>Pseudomonadati</taxon>
        <taxon>Pseudomonadota</taxon>
        <taxon>Gammaproteobacteria</taxon>
        <taxon>Thiotrichales</taxon>
        <taxon>Piscirickettsiaceae</taxon>
        <taxon>Methylophaga</taxon>
    </lineage>
</organism>